<dbReference type="Pfam" id="PF04542">
    <property type="entry name" value="Sigma70_r2"/>
    <property type="match status" value="1"/>
</dbReference>
<keyword evidence="4" id="KW-0804">Transcription</keyword>
<evidence type="ECO:0000256" key="2">
    <source>
        <dbReference type="ARBA" id="ARBA00023015"/>
    </source>
</evidence>
<evidence type="ECO:0000256" key="1">
    <source>
        <dbReference type="ARBA" id="ARBA00010641"/>
    </source>
</evidence>
<name>A0A5C8HWA1_9MICO</name>
<dbReference type="Pfam" id="PF08281">
    <property type="entry name" value="Sigma70_r4_2"/>
    <property type="match status" value="1"/>
</dbReference>
<dbReference type="Gene3D" id="1.10.10.10">
    <property type="entry name" value="Winged helix-like DNA-binding domain superfamily/Winged helix DNA-binding domain"/>
    <property type="match status" value="1"/>
</dbReference>
<comment type="caution">
    <text evidence="7">The sequence shown here is derived from an EMBL/GenBank/DDBJ whole genome shotgun (WGS) entry which is preliminary data.</text>
</comment>
<reference evidence="7 8" key="1">
    <citation type="submission" date="2019-08" db="EMBL/GenBank/DDBJ databases">
        <authorList>
            <person name="Dong K."/>
        </authorList>
    </citation>
    <scope>NUCLEOTIDE SEQUENCE [LARGE SCALE GENOMIC DNA]</scope>
    <source>
        <strain evidence="7 8">JCM14558</strain>
    </source>
</reference>
<keyword evidence="2" id="KW-0805">Transcription regulation</keyword>
<dbReference type="OrthoDB" id="7376212at2"/>
<dbReference type="EMBL" id="VRSV01000002">
    <property type="protein sequence ID" value="TXK10363.1"/>
    <property type="molecule type" value="Genomic_DNA"/>
</dbReference>
<dbReference type="InterPro" id="IPR014284">
    <property type="entry name" value="RNA_pol_sigma-70_dom"/>
</dbReference>
<dbReference type="RefSeq" id="WP_147895538.1">
    <property type="nucleotide sequence ID" value="NZ_BAAANR010000001.1"/>
</dbReference>
<dbReference type="InterPro" id="IPR013249">
    <property type="entry name" value="RNA_pol_sigma70_r4_t2"/>
</dbReference>
<dbReference type="PANTHER" id="PTHR43133:SF51">
    <property type="entry name" value="RNA POLYMERASE SIGMA FACTOR"/>
    <property type="match status" value="1"/>
</dbReference>
<dbReference type="InterPro" id="IPR007627">
    <property type="entry name" value="RNA_pol_sigma70_r2"/>
</dbReference>
<keyword evidence="8" id="KW-1185">Reference proteome</keyword>
<dbReference type="InterPro" id="IPR036388">
    <property type="entry name" value="WH-like_DNA-bd_sf"/>
</dbReference>
<feature type="domain" description="RNA polymerase sigma-70 region 2" evidence="5">
    <location>
        <begin position="35"/>
        <end position="101"/>
    </location>
</feature>
<dbReference type="GO" id="GO:0003677">
    <property type="term" value="F:DNA binding"/>
    <property type="evidence" value="ECO:0007669"/>
    <property type="project" value="InterPro"/>
</dbReference>
<keyword evidence="3" id="KW-0731">Sigma factor</keyword>
<evidence type="ECO:0000259" key="6">
    <source>
        <dbReference type="Pfam" id="PF08281"/>
    </source>
</evidence>
<evidence type="ECO:0000256" key="3">
    <source>
        <dbReference type="ARBA" id="ARBA00023082"/>
    </source>
</evidence>
<organism evidence="7 8">
    <name type="scientific">Microbacterium hatanonis</name>
    <dbReference type="NCBI Taxonomy" id="404366"/>
    <lineage>
        <taxon>Bacteria</taxon>
        <taxon>Bacillati</taxon>
        <taxon>Actinomycetota</taxon>
        <taxon>Actinomycetes</taxon>
        <taxon>Micrococcales</taxon>
        <taxon>Microbacteriaceae</taxon>
        <taxon>Microbacterium</taxon>
    </lineage>
</organism>
<dbReference type="SUPFAM" id="SSF88946">
    <property type="entry name" value="Sigma2 domain of RNA polymerase sigma factors"/>
    <property type="match status" value="1"/>
</dbReference>
<evidence type="ECO:0000256" key="4">
    <source>
        <dbReference type="ARBA" id="ARBA00023163"/>
    </source>
</evidence>
<evidence type="ECO:0000259" key="5">
    <source>
        <dbReference type="Pfam" id="PF04542"/>
    </source>
</evidence>
<feature type="domain" description="RNA polymerase sigma factor 70 region 4 type 2" evidence="6">
    <location>
        <begin position="131"/>
        <end position="182"/>
    </location>
</feature>
<dbReference type="Gene3D" id="1.10.1740.10">
    <property type="match status" value="1"/>
</dbReference>
<dbReference type="CDD" id="cd06171">
    <property type="entry name" value="Sigma70_r4"/>
    <property type="match status" value="1"/>
</dbReference>
<dbReference type="InterPro" id="IPR039425">
    <property type="entry name" value="RNA_pol_sigma-70-like"/>
</dbReference>
<evidence type="ECO:0000313" key="7">
    <source>
        <dbReference type="EMBL" id="TXK10363.1"/>
    </source>
</evidence>
<dbReference type="InterPro" id="IPR013325">
    <property type="entry name" value="RNA_pol_sigma_r2"/>
</dbReference>
<protein>
    <submittedName>
        <fullName evidence="7">RNA polymerase sigma factor</fullName>
    </submittedName>
</protein>
<evidence type="ECO:0000313" key="8">
    <source>
        <dbReference type="Proteomes" id="UP000321034"/>
    </source>
</evidence>
<gene>
    <name evidence="7" type="ORF">FVP77_16105</name>
</gene>
<dbReference type="AlphaFoldDB" id="A0A5C8HWA1"/>
<proteinExistence type="inferred from homology"/>
<dbReference type="GO" id="GO:0006352">
    <property type="term" value="P:DNA-templated transcription initiation"/>
    <property type="evidence" value="ECO:0007669"/>
    <property type="project" value="InterPro"/>
</dbReference>
<sequence length="191" mass="20682">MTGRSGGAASPLSGLSDRILVERASDGDELAFGEIVRRHSGIMRAYTSRIVGSLSEADDVVQEAFSTAWKQLPTLRDGSVVKAWLMKIASREAFALIRRRGTDAALDDGIDVPARDSTNPEAIAVHNARLAALSKALATLPEAQRTSWLLREIGGFSYDEIAEQTSLPVSTVRGNLSRARASIMIQMEGWR</sequence>
<comment type="similarity">
    <text evidence="1">Belongs to the sigma-70 factor family. ECF subfamily.</text>
</comment>
<dbReference type="NCBIfam" id="TIGR02937">
    <property type="entry name" value="sigma70-ECF"/>
    <property type="match status" value="1"/>
</dbReference>
<accession>A0A5C8HWA1</accession>
<dbReference type="PANTHER" id="PTHR43133">
    <property type="entry name" value="RNA POLYMERASE ECF-TYPE SIGMA FACTO"/>
    <property type="match status" value="1"/>
</dbReference>
<dbReference type="GO" id="GO:0016987">
    <property type="term" value="F:sigma factor activity"/>
    <property type="evidence" value="ECO:0007669"/>
    <property type="project" value="UniProtKB-KW"/>
</dbReference>
<dbReference type="Proteomes" id="UP000321034">
    <property type="component" value="Unassembled WGS sequence"/>
</dbReference>
<dbReference type="SUPFAM" id="SSF88659">
    <property type="entry name" value="Sigma3 and sigma4 domains of RNA polymerase sigma factors"/>
    <property type="match status" value="1"/>
</dbReference>
<dbReference type="InterPro" id="IPR013324">
    <property type="entry name" value="RNA_pol_sigma_r3/r4-like"/>
</dbReference>